<proteinExistence type="inferred from homology"/>
<protein>
    <submittedName>
        <fullName evidence="3">SDR family oxidoreductase</fullName>
        <ecNumber evidence="3">1.-.-.-</ecNumber>
    </submittedName>
</protein>
<comment type="similarity">
    <text evidence="1 2">Belongs to the short-chain dehydrogenases/reductases (SDR) family.</text>
</comment>
<dbReference type="PRINTS" id="PR00081">
    <property type="entry name" value="GDHRDH"/>
</dbReference>
<name>A0ABU2L8T5_9ACTN</name>
<reference evidence="4" key="1">
    <citation type="submission" date="2023-07" db="EMBL/GenBank/DDBJ databases">
        <title>30 novel species of actinomycetes from the DSMZ collection.</title>
        <authorList>
            <person name="Nouioui I."/>
        </authorList>
    </citation>
    <scope>NUCLEOTIDE SEQUENCE [LARGE SCALE GENOMIC DNA]</scope>
    <source>
        <strain evidence="4">DSM 44917</strain>
    </source>
</reference>
<evidence type="ECO:0000256" key="1">
    <source>
        <dbReference type="ARBA" id="ARBA00006484"/>
    </source>
</evidence>
<organism evidence="3 4">
    <name type="scientific">Streptomyces boetiae</name>
    <dbReference type="NCBI Taxonomy" id="3075541"/>
    <lineage>
        <taxon>Bacteria</taxon>
        <taxon>Bacillati</taxon>
        <taxon>Actinomycetota</taxon>
        <taxon>Actinomycetes</taxon>
        <taxon>Kitasatosporales</taxon>
        <taxon>Streptomycetaceae</taxon>
        <taxon>Streptomyces</taxon>
    </lineage>
</organism>
<dbReference type="EC" id="1.-.-.-" evidence="3"/>
<evidence type="ECO:0000313" key="3">
    <source>
        <dbReference type="EMBL" id="MDT0307985.1"/>
    </source>
</evidence>
<keyword evidence="4" id="KW-1185">Reference proteome</keyword>
<dbReference type="PANTHER" id="PTHR42760">
    <property type="entry name" value="SHORT-CHAIN DEHYDROGENASES/REDUCTASES FAMILY MEMBER"/>
    <property type="match status" value="1"/>
</dbReference>
<dbReference type="InterPro" id="IPR002347">
    <property type="entry name" value="SDR_fam"/>
</dbReference>
<dbReference type="Proteomes" id="UP001183388">
    <property type="component" value="Unassembled WGS sequence"/>
</dbReference>
<dbReference type="CDD" id="cd05233">
    <property type="entry name" value="SDR_c"/>
    <property type="match status" value="1"/>
</dbReference>
<dbReference type="RefSeq" id="WP_311630940.1">
    <property type="nucleotide sequence ID" value="NZ_JAVREN010000017.1"/>
</dbReference>
<dbReference type="EMBL" id="JAVREN010000017">
    <property type="protein sequence ID" value="MDT0307985.1"/>
    <property type="molecule type" value="Genomic_DNA"/>
</dbReference>
<dbReference type="SUPFAM" id="SSF51735">
    <property type="entry name" value="NAD(P)-binding Rossmann-fold domains"/>
    <property type="match status" value="1"/>
</dbReference>
<gene>
    <name evidence="3" type="ORF">RM780_13560</name>
</gene>
<sequence>MSRVAGRTALVTGAGNGLGRAIALSLDSAGADLVLVGRDAGRLEGTARLITNGRARVATCDVSAPEAVARLAADLAGVPVSILINNAGVGGPVRPLVEVEPAEWDEVFAANVRSVFLMSRAFLPRMIAAGSGDILNVASVSGKRPLARRTPYTASKMAVLGLTRTLAFEVAPLGVTVNCVSPGPVAGPRMRGNFEREARETGTTAAEAEREFTARAAQRRMLTEREVADAVLATLSLTGLCGADIDLSAGMIAPS</sequence>
<accession>A0ABU2L8T5</accession>
<evidence type="ECO:0000313" key="4">
    <source>
        <dbReference type="Proteomes" id="UP001183388"/>
    </source>
</evidence>
<comment type="caution">
    <text evidence="3">The sequence shown here is derived from an EMBL/GenBank/DDBJ whole genome shotgun (WGS) entry which is preliminary data.</text>
</comment>
<keyword evidence="3" id="KW-0560">Oxidoreductase</keyword>
<evidence type="ECO:0000256" key="2">
    <source>
        <dbReference type="RuleBase" id="RU000363"/>
    </source>
</evidence>
<dbReference type="PANTHER" id="PTHR42760:SF40">
    <property type="entry name" value="3-OXOACYL-[ACYL-CARRIER-PROTEIN] REDUCTASE, CHLOROPLASTIC"/>
    <property type="match status" value="1"/>
</dbReference>
<dbReference type="InterPro" id="IPR036291">
    <property type="entry name" value="NAD(P)-bd_dom_sf"/>
</dbReference>
<dbReference type="PROSITE" id="PS00061">
    <property type="entry name" value="ADH_SHORT"/>
    <property type="match status" value="1"/>
</dbReference>
<dbReference type="Pfam" id="PF00106">
    <property type="entry name" value="adh_short"/>
    <property type="match status" value="1"/>
</dbReference>
<dbReference type="Gene3D" id="3.40.50.720">
    <property type="entry name" value="NAD(P)-binding Rossmann-like Domain"/>
    <property type="match status" value="1"/>
</dbReference>
<dbReference type="PRINTS" id="PR00080">
    <property type="entry name" value="SDRFAMILY"/>
</dbReference>
<dbReference type="GO" id="GO:0016491">
    <property type="term" value="F:oxidoreductase activity"/>
    <property type="evidence" value="ECO:0007669"/>
    <property type="project" value="UniProtKB-KW"/>
</dbReference>
<dbReference type="InterPro" id="IPR020904">
    <property type="entry name" value="Sc_DH/Rdtase_CS"/>
</dbReference>